<dbReference type="InterPro" id="IPR019458">
    <property type="entry name" value="Est1-like_N"/>
</dbReference>
<evidence type="ECO:0000259" key="3">
    <source>
        <dbReference type="Pfam" id="PF10373"/>
    </source>
</evidence>
<proteinExistence type="predicted"/>
<evidence type="ECO:0000313" key="5">
    <source>
        <dbReference type="EMBL" id="MDE51827.1"/>
    </source>
</evidence>
<feature type="domain" description="DNA/RNA-binding" evidence="3">
    <location>
        <begin position="256"/>
        <end position="482"/>
    </location>
</feature>
<dbReference type="EMBL" id="GGYP01007056">
    <property type="protein sequence ID" value="MDE51827.1"/>
    <property type="molecule type" value="Transcribed_RNA"/>
</dbReference>
<feature type="compositionally biased region" description="Low complexity" evidence="2">
    <location>
        <begin position="13"/>
        <end position="29"/>
    </location>
</feature>
<dbReference type="PANTHER" id="PTHR15696:SF7">
    <property type="entry name" value="NONSENSE-MEDIATED MRNA DECAY FACTOR"/>
    <property type="match status" value="1"/>
</dbReference>
<dbReference type="Pfam" id="PF10374">
    <property type="entry name" value="EST1"/>
    <property type="match status" value="1"/>
</dbReference>
<protein>
    <submittedName>
        <fullName evidence="5">Protein SMG5</fullName>
    </submittedName>
</protein>
<sequence>MNDGAGSREKQKQTQQHYNEEQQQPQQPSRNRHQTTHDGYRQVLSTANKLEAIQSKLDSVIDLFGTPIVSNLFTKLCNDCMNLLLKCEFKLEEFRKAEELVWRRVYHDIYRLLKTKRQLFRKDDEFLIESHFMSGICFYSSLIVQLRLKYTITNVHGVIIPLNLALVPVDALLDVPERSTNQKSDKKEHDLSQILGAARFSNDENVDQDGDNCNGGLIEAARQWAQQSIYRSLVYMGDIARYLLEFSECDHLKLAFELYKSAAHYQPEHGLPFNQLATLAGGLNYNLDAVCNYMRCCLRPKPFERAEGNMVKIFELNKKQHDELNTKALTLKMSEVIASKDPIREAETLIKAAIVTFLKLASELWFAIGDNLSDNLQNTVVNETQRFFEILREAIELDPILPLAETDSIDISFRPTAGGPCSLDKPRYISPTIMYEFCSISIMLIARRKKQSSSENILKRAISASTTINDNITDLVNTLALNLLHYATSKCQKMITSKIQELRVARHEQSSGKGLSIMPTSDLSLRNCSPISSDATSRRALSRLRQKKAATNYSGDTNRHRVSVTRDNDSDLSELEETALSTIDALEISSEMSEGADYPADDLINLDSSSDDGALMRNSISLALLSKPALRPTRSQNYDQDRKTKFLLNETCNSLPVPDLLTGDLTDISFKTNLTPYQDVSGTPSELNSERLTSSTQSIIETTLTYIYNQTYLPTMKVFFDWLLSDVAIIDSNLESFTSYQNELLTTVNLLVELKKLIELDDRETKEGEIYKHAYSGPEWTQKYPMSCDFPFVNLSPMKSVHDANIDFGQQRELTDPESGFVTIECIIGFSHALTIFLRNKTLKC</sequence>
<evidence type="ECO:0000259" key="4">
    <source>
        <dbReference type="Pfam" id="PF10374"/>
    </source>
</evidence>
<dbReference type="InterPro" id="IPR045153">
    <property type="entry name" value="Est1/Ebs1-like"/>
</dbReference>
<name>A0A6G1SNS0_9ACAR</name>
<dbReference type="PANTHER" id="PTHR15696">
    <property type="entry name" value="SMG-7 SUPPRESSOR WITH MORPHOLOGICAL EFFECT ON GENITALIA PROTEIN 7"/>
    <property type="match status" value="1"/>
</dbReference>
<dbReference type="GO" id="GO:0042162">
    <property type="term" value="F:telomeric DNA binding"/>
    <property type="evidence" value="ECO:0007669"/>
    <property type="project" value="TreeGrafter"/>
</dbReference>
<dbReference type="GO" id="GO:0000184">
    <property type="term" value="P:nuclear-transcribed mRNA catabolic process, nonsense-mediated decay"/>
    <property type="evidence" value="ECO:0007669"/>
    <property type="project" value="UniProtKB-KW"/>
</dbReference>
<dbReference type="Gene3D" id="1.25.40.10">
    <property type="entry name" value="Tetratricopeptide repeat domain"/>
    <property type="match status" value="1"/>
</dbReference>
<gene>
    <name evidence="5" type="primary">Smg5</name>
    <name evidence="5" type="ORF">g.9380</name>
</gene>
<keyword evidence="1" id="KW-0866">Nonsense-mediated mRNA decay</keyword>
<feature type="region of interest" description="Disordered" evidence="2">
    <location>
        <begin position="1"/>
        <end position="37"/>
    </location>
</feature>
<evidence type="ECO:0000256" key="1">
    <source>
        <dbReference type="ARBA" id="ARBA00023161"/>
    </source>
</evidence>
<organism evidence="5">
    <name type="scientific">Aceria tosichella</name>
    <name type="common">wheat curl mite</name>
    <dbReference type="NCBI Taxonomy" id="561515"/>
    <lineage>
        <taxon>Eukaryota</taxon>
        <taxon>Metazoa</taxon>
        <taxon>Ecdysozoa</taxon>
        <taxon>Arthropoda</taxon>
        <taxon>Chelicerata</taxon>
        <taxon>Arachnida</taxon>
        <taxon>Acari</taxon>
        <taxon>Acariformes</taxon>
        <taxon>Trombidiformes</taxon>
        <taxon>Prostigmata</taxon>
        <taxon>Eupodina</taxon>
        <taxon>Eriophyoidea</taxon>
        <taxon>Eriophyidae</taxon>
        <taxon>Eriophyinae</taxon>
        <taxon>Aceriini</taxon>
        <taxon>Aceria</taxon>
    </lineage>
</organism>
<evidence type="ECO:0000256" key="2">
    <source>
        <dbReference type="SAM" id="MobiDB-lite"/>
    </source>
</evidence>
<dbReference type="GO" id="GO:0005697">
    <property type="term" value="C:telomerase holoenzyme complex"/>
    <property type="evidence" value="ECO:0007669"/>
    <property type="project" value="TreeGrafter"/>
</dbReference>
<feature type="domain" description="Telomerase activating protein Est1-like N-terminal" evidence="4">
    <location>
        <begin position="96"/>
        <end position="245"/>
    </location>
</feature>
<dbReference type="GO" id="GO:0070034">
    <property type="term" value="F:telomerase RNA binding"/>
    <property type="evidence" value="ECO:0007669"/>
    <property type="project" value="TreeGrafter"/>
</dbReference>
<feature type="region of interest" description="Disordered" evidence="2">
    <location>
        <begin position="534"/>
        <end position="571"/>
    </location>
</feature>
<dbReference type="AlphaFoldDB" id="A0A6G1SNS0"/>
<accession>A0A6G1SNS0</accession>
<dbReference type="SUPFAM" id="SSF48452">
    <property type="entry name" value="TPR-like"/>
    <property type="match status" value="1"/>
</dbReference>
<feature type="compositionally biased region" description="Basic and acidic residues" evidence="2">
    <location>
        <begin position="1"/>
        <end position="12"/>
    </location>
</feature>
<dbReference type="Pfam" id="PF10373">
    <property type="entry name" value="EST1_DNA_bind"/>
    <property type="match status" value="1"/>
</dbReference>
<reference evidence="5" key="1">
    <citation type="submission" date="2018-10" db="EMBL/GenBank/DDBJ databases">
        <title>Transcriptome assembly of Aceria tosichella (Wheat curl mite) Type 2.</title>
        <authorList>
            <person name="Scully E.D."/>
            <person name="Geib S.M."/>
            <person name="Palmer N.A."/>
            <person name="Gupta A.K."/>
            <person name="Sarath G."/>
            <person name="Tatineni S."/>
        </authorList>
    </citation>
    <scope>NUCLEOTIDE SEQUENCE</scope>
    <source>
        <strain evidence="5">LincolnNE</strain>
    </source>
</reference>
<dbReference type="InterPro" id="IPR018834">
    <property type="entry name" value="DNA/RNA-bd_Est1-type"/>
</dbReference>
<dbReference type="InterPro" id="IPR011990">
    <property type="entry name" value="TPR-like_helical_dom_sf"/>
</dbReference>